<evidence type="ECO:0000313" key="7">
    <source>
        <dbReference type="Proteomes" id="UP000500845"/>
    </source>
</evidence>
<dbReference type="KEGG" id="vg:65102221"/>
<dbReference type="Gene3D" id="3.90.190.10">
    <property type="entry name" value="Protein tyrosine phosphatase superfamily"/>
    <property type="match status" value="1"/>
</dbReference>
<evidence type="ECO:0000259" key="4">
    <source>
        <dbReference type="PROSITE" id="PS50054"/>
    </source>
</evidence>
<keyword evidence="2" id="KW-0378">Hydrolase</keyword>
<keyword evidence="3" id="KW-0904">Protein phosphatase</keyword>
<dbReference type="SMART" id="SM00195">
    <property type="entry name" value="DSPc"/>
    <property type="match status" value="1"/>
</dbReference>
<dbReference type="PROSITE" id="PS00383">
    <property type="entry name" value="TYR_PHOSPHATASE_1"/>
    <property type="match status" value="1"/>
</dbReference>
<dbReference type="GO" id="GO:0033550">
    <property type="term" value="F:MAP kinase tyrosine phosphatase activity"/>
    <property type="evidence" value="ECO:0007669"/>
    <property type="project" value="TreeGrafter"/>
</dbReference>
<dbReference type="GO" id="GO:0008330">
    <property type="term" value="F:protein tyrosine/threonine phosphatase activity"/>
    <property type="evidence" value="ECO:0007669"/>
    <property type="project" value="TreeGrafter"/>
</dbReference>
<dbReference type="RefSeq" id="YP_010086976.1">
    <property type="nucleotide sequence ID" value="NC_055500.1"/>
</dbReference>
<feature type="domain" description="Tyrosine-protein phosphatase" evidence="4">
    <location>
        <begin position="2"/>
        <end position="143"/>
    </location>
</feature>
<dbReference type="InterPro" id="IPR020422">
    <property type="entry name" value="TYR_PHOSPHATASE_DUAL_dom"/>
</dbReference>
<dbReference type="PROSITE" id="PS50056">
    <property type="entry name" value="TYR_PHOSPHATASE_2"/>
    <property type="match status" value="1"/>
</dbReference>
<dbReference type="EMBL" id="MH394321">
    <property type="protein sequence ID" value="AXS67768.1"/>
    <property type="molecule type" value="Genomic_DNA"/>
</dbReference>
<dbReference type="PROSITE" id="PS50054">
    <property type="entry name" value="TYR_PHOSPHATASE_DUAL"/>
    <property type="match status" value="1"/>
</dbReference>
<evidence type="ECO:0000259" key="5">
    <source>
        <dbReference type="PROSITE" id="PS50056"/>
    </source>
</evidence>
<protein>
    <submittedName>
        <fullName evidence="6">Ptp</fullName>
    </submittedName>
</protein>
<evidence type="ECO:0000256" key="1">
    <source>
        <dbReference type="ARBA" id="ARBA00009580"/>
    </source>
</evidence>
<name>A0A346RNX1_9ABAC</name>
<keyword evidence="7" id="KW-1185">Reference proteome</keyword>
<sequence length="143" mass="17049">MDYSANLIIDGIYLGEYALELNYMRKFIHDNDITSVLSVFDSPPIENIAPNYLYVYCEDDENDENMESRLDDMYEFLEKAVQRREKILVHCHAGISRSATVVIYYIMKTYRKSFKDAFNMVNEKRSIWPNDHFKRILKKKINK</sequence>
<dbReference type="InterPro" id="IPR016130">
    <property type="entry name" value="Tyr_Pase_AS"/>
</dbReference>
<dbReference type="PANTHER" id="PTHR10159">
    <property type="entry name" value="DUAL SPECIFICITY PROTEIN PHOSPHATASE"/>
    <property type="match status" value="1"/>
</dbReference>
<feature type="domain" description="Tyrosine specific protein phosphatases" evidence="5">
    <location>
        <begin position="67"/>
        <end position="125"/>
    </location>
</feature>
<accession>A0A346RNX1</accession>
<dbReference type="GeneID" id="65102221"/>
<dbReference type="InterPro" id="IPR003595">
    <property type="entry name" value="Tyr_Pase_cat"/>
</dbReference>
<reference evidence="6 7" key="1">
    <citation type="journal article" date="2018" name="J. Invertebr. Pathol.">
        <title>Morphological, genetic and biological characterisation of a novel alphabaculovirus isolated from Cryptophlebia peltastica (Lepidoptera: Tortricidae).</title>
        <authorList>
            <person name="Marsberg T."/>
            <person name="Jukes M.D."/>
            <person name="Krejmer-Rabalska M."/>
            <person name="Rabalski L."/>
            <person name="Knox C.M."/>
            <person name="Moore S.D."/>
            <person name="Hill M.P."/>
            <person name="Szewczyk B."/>
        </authorList>
    </citation>
    <scope>NUCLEOTIDE SEQUENCE [LARGE SCALE GENOMIC DNA]</scope>
    <source>
        <strain evidence="6">SA</strain>
    </source>
</reference>
<dbReference type="InterPro" id="IPR000340">
    <property type="entry name" value="Dual-sp_phosphatase_cat-dom"/>
</dbReference>
<dbReference type="Pfam" id="PF00782">
    <property type="entry name" value="DSPc"/>
    <property type="match status" value="1"/>
</dbReference>
<dbReference type="SUPFAM" id="SSF52799">
    <property type="entry name" value="(Phosphotyrosine protein) phosphatases II"/>
    <property type="match status" value="1"/>
</dbReference>
<evidence type="ECO:0000256" key="3">
    <source>
        <dbReference type="ARBA" id="ARBA00022912"/>
    </source>
</evidence>
<dbReference type="GO" id="GO:0017017">
    <property type="term" value="F:MAP kinase tyrosine/serine/threonine phosphatase activity"/>
    <property type="evidence" value="ECO:0007669"/>
    <property type="project" value="TreeGrafter"/>
</dbReference>
<dbReference type="SMART" id="SM00404">
    <property type="entry name" value="PTPc_motif"/>
    <property type="match status" value="1"/>
</dbReference>
<dbReference type="InterPro" id="IPR029021">
    <property type="entry name" value="Prot-tyrosine_phosphatase-like"/>
</dbReference>
<dbReference type="Proteomes" id="UP000500845">
    <property type="component" value="Segment"/>
</dbReference>
<dbReference type="InterPro" id="IPR000387">
    <property type="entry name" value="Tyr_Pase_dom"/>
</dbReference>
<evidence type="ECO:0000313" key="6">
    <source>
        <dbReference type="EMBL" id="AXS67768.1"/>
    </source>
</evidence>
<proteinExistence type="inferred from homology"/>
<evidence type="ECO:0000256" key="2">
    <source>
        <dbReference type="ARBA" id="ARBA00022801"/>
    </source>
</evidence>
<comment type="similarity">
    <text evidence="1">Belongs to the protein-tyrosine phosphatase family.</text>
</comment>
<dbReference type="CDD" id="cd14498">
    <property type="entry name" value="DSP"/>
    <property type="match status" value="1"/>
</dbReference>
<organism evidence="6 7">
    <name type="scientific">Cryptophlebia peltastica nucleopolyhedrovirus</name>
    <dbReference type="NCBI Taxonomy" id="2304025"/>
    <lineage>
        <taxon>Viruses</taxon>
        <taxon>Viruses incertae sedis</taxon>
        <taxon>Naldaviricetes</taxon>
        <taxon>Lefavirales</taxon>
        <taxon>Baculoviridae</taxon>
        <taxon>Alphabaculovirus</taxon>
        <taxon>Alphabaculovirus crypeltasticae</taxon>
    </lineage>
</organism>
<dbReference type="PANTHER" id="PTHR10159:SF519">
    <property type="entry name" value="DUAL SPECIFICITY PROTEIN PHOSPHATASE MPK3"/>
    <property type="match status" value="1"/>
</dbReference>